<evidence type="ECO:0000313" key="1">
    <source>
        <dbReference type="EMBL" id="OBS10796.1"/>
    </source>
</evidence>
<gene>
    <name evidence="1" type="ORF">Thpro_020512</name>
</gene>
<protein>
    <recommendedName>
        <fullName evidence="3">Portal protein</fullName>
    </recommendedName>
</protein>
<evidence type="ECO:0008006" key="3">
    <source>
        <dbReference type="Google" id="ProtNLM"/>
    </source>
</evidence>
<dbReference type="AlphaFoldDB" id="A0A1A6C8B5"/>
<accession>A0A1A6C8B5</accession>
<name>A0A1A6C8B5_9GAMM</name>
<dbReference type="Pfam" id="PF06074">
    <property type="entry name" value="Portal_Mu"/>
    <property type="match status" value="1"/>
</dbReference>
<comment type="caution">
    <text evidence="1">The sequence shown here is derived from an EMBL/GenBank/DDBJ whole genome shotgun (WGS) entry which is preliminary data.</text>
</comment>
<evidence type="ECO:0000313" key="2">
    <source>
        <dbReference type="Proteomes" id="UP000029273"/>
    </source>
</evidence>
<dbReference type="EMBL" id="JQSG02000001">
    <property type="protein sequence ID" value="OBS10796.1"/>
    <property type="molecule type" value="Genomic_DNA"/>
</dbReference>
<dbReference type="InterPro" id="IPR009279">
    <property type="entry name" value="Portal_Mu"/>
</dbReference>
<proteinExistence type="predicted"/>
<dbReference type="Proteomes" id="UP000029273">
    <property type="component" value="Unassembled WGS sequence"/>
</dbReference>
<sequence length="489" mass="54505">MADTKVKPDFDQIATTLDGRDITRGYVWPQILLMPQDLVLTIRGGNDLRAYEDLLRDDQVAATFQQRRLAVTSAEWTVDAGGKRAIDKAAADFIKQQLNGIEWDRITEKMLYGTFYGYSVGECLYARDGAQVVLDDIRVRKSRRFRFDGELRMRMLTYDNLMGELLPDRKFWIYQSGADNDDEPYGLGLGHYVYWPVLFKRNGMRFWLIFLEKFGMPTGVGKYPSGTTAEDQNNLLAAVQAIQTDSGVIIPASMQLELLEAARSGTGDYDKLHSRMNEAISKAIVGQTMTADHGSSRSQAQIHMVVRQDLVKSDADTLCASFNNQVVRWLCDWNFPGAAYPRVYRRIEEPVDLGAMAATDKDLASIGFRRKLEDVQETFGGQFDDLGMPAQGQPGASIPSTAFAEGADPRDPVDLSTATLAQFAQPEIGRWMAKIEAMISQAESLEQLEDMLVNSFAELPSNKLGYLMGRAMAAAEAAGRFDVQQTAND</sequence>
<organism evidence="1 2">
    <name type="scientific">Acidihalobacter prosperus</name>
    <dbReference type="NCBI Taxonomy" id="160660"/>
    <lineage>
        <taxon>Bacteria</taxon>
        <taxon>Pseudomonadati</taxon>
        <taxon>Pseudomonadota</taxon>
        <taxon>Gammaproteobacteria</taxon>
        <taxon>Chromatiales</taxon>
        <taxon>Ectothiorhodospiraceae</taxon>
        <taxon>Acidihalobacter</taxon>
    </lineage>
</organism>
<reference evidence="1 2" key="1">
    <citation type="journal article" date="2014" name="Genome Announc.">
        <title>Draft Genome Sequence of the Iron-Oxidizing, Acidophilic, and Halotolerant 'Thiobacillus prosperus' Type Strain DSM 5130.</title>
        <authorList>
            <person name="Ossandon F.J."/>
            <person name="Cardenas J.P."/>
            <person name="Corbett M."/>
            <person name="Quatrini R."/>
            <person name="Holmes D.S."/>
            <person name="Watkin E."/>
        </authorList>
    </citation>
    <scope>NUCLEOTIDE SEQUENCE [LARGE SCALE GENOMIC DNA]</scope>
    <source>
        <strain evidence="1 2">DSM 5130</strain>
    </source>
</reference>
<keyword evidence="2" id="KW-1185">Reference proteome</keyword>
<dbReference type="OrthoDB" id="9797300at2"/>
<dbReference type="RefSeq" id="WP_038086448.1">
    <property type="nucleotide sequence ID" value="NZ_JQSG02000001.1"/>
</dbReference>